<name>A0A8J3M440_9ACTN</name>
<protein>
    <submittedName>
        <fullName evidence="1">Uncharacterized protein</fullName>
    </submittedName>
</protein>
<keyword evidence="2" id="KW-1185">Reference proteome</keyword>
<dbReference type="EMBL" id="BONV01000005">
    <property type="protein sequence ID" value="GIG78741.1"/>
    <property type="molecule type" value="Genomic_DNA"/>
</dbReference>
<evidence type="ECO:0000313" key="2">
    <source>
        <dbReference type="Proteomes" id="UP000630097"/>
    </source>
</evidence>
<gene>
    <name evidence="1" type="ORF">Pka01_18680</name>
</gene>
<organism evidence="1 2">
    <name type="scientific">Planotetraspora kaengkrachanensis</name>
    <dbReference type="NCBI Taxonomy" id="575193"/>
    <lineage>
        <taxon>Bacteria</taxon>
        <taxon>Bacillati</taxon>
        <taxon>Actinomycetota</taxon>
        <taxon>Actinomycetes</taxon>
        <taxon>Streptosporangiales</taxon>
        <taxon>Streptosporangiaceae</taxon>
        <taxon>Planotetraspora</taxon>
    </lineage>
</organism>
<sequence length="129" mass="13778">MRMQAYARQDDPTLGPGETADVLRTLAEYAASGVVGAAAVAPFTATTRYLQRWRARRRDRRIDLTRAIELSRDLCHAALGVESAGCVVTEATPDDGGWRVRLAASGVPVEVFVDAGGTLASYRVIGGLT</sequence>
<dbReference type="Proteomes" id="UP000630097">
    <property type="component" value="Unassembled WGS sequence"/>
</dbReference>
<comment type="caution">
    <text evidence="1">The sequence shown here is derived from an EMBL/GenBank/DDBJ whole genome shotgun (WGS) entry which is preliminary data.</text>
</comment>
<dbReference type="AlphaFoldDB" id="A0A8J3M440"/>
<accession>A0A8J3M440</accession>
<reference evidence="1 2" key="1">
    <citation type="submission" date="2021-01" db="EMBL/GenBank/DDBJ databases">
        <title>Whole genome shotgun sequence of Planotetraspora kaengkrachanensis NBRC 104272.</title>
        <authorList>
            <person name="Komaki H."/>
            <person name="Tamura T."/>
        </authorList>
    </citation>
    <scope>NUCLEOTIDE SEQUENCE [LARGE SCALE GENOMIC DNA]</scope>
    <source>
        <strain evidence="1 2">NBRC 104272</strain>
    </source>
</reference>
<proteinExistence type="predicted"/>
<evidence type="ECO:0000313" key="1">
    <source>
        <dbReference type="EMBL" id="GIG78741.1"/>
    </source>
</evidence>